<evidence type="ECO:0000313" key="2">
    <source>
        <dbReference type="EMBL" id="BCI91022.1"/>
    </source>
</evidence>
<gene>
    <name evidence="2" type="ORF">NIIDMKKI_62280</name>
</gene>
<sequence length="60" mass="6461">MAWPDTEPARAGPDGNCLDPVSGPGEPEWTGQFGERRDQVLRLCQDLHGDMVGAGIEVLL</sequence>
<name>A0A7G1ILW8_MYCKA</name>
<keyword evidence="3" id="KW-1185">Reference proteome</keyword>
<dbReference type="Proteomes" id="UP000516380">
    <property type="component" value="Chromosome"/>
</dbReference>
<accession>A0A7G1ILW8</accession>
<organism evidence="2 3">
    <name type="scientific">Mycobacterium kansasii</name>
    <dbReference type="NCBI Taxonomy" id="1768"/>
    <lineage>
        <taxon>Bacteria</taxon>
        <taxon>Bacillati</taxon>
        <taxon>Actinomycetota</taxon>
        <taxon>Actinomycetes</taxon>
        <taxon>Mycobacteriales</taxon>
        <taxon>Mycobacteriaceae</taxon>
        <taxon>Mycobacterium</taxon>
    </lineage>
</organism>
<reference evidence="2 3" key="1">
    <citation type="submission" date="2020-07" db="EMBL/GenBank/DDBJ databases">
        <title>Mycobacterium kansasii (former subtype) with zoonotic potential isolated from diseased indoor pet cat, Japan.</title>
        <authorList>
            <person name="Fukano H."/>
            <person name="Terazono T."/>
            <person name="Hoshino Y."/>
        </authorList>
    </citation>
    <scope>NUCLEOTIDE SEQUENCE [LARGE SCALE GENOMIC DNA]</scope>
    <source>
        <strain evidence="2 3">Kuro-I</strain>
    </source>
</reference>
<protein>
    <submittedName>
        <fullName evidence="2">Uncharacterized protein</fullName>
    </submittedName>
</protein>
<dbReference type="EMBL" id="AP023343">
    <property type="protein sequence ID" value="BCI91022.1"/>
    <property type="molecule type" value="Genomic_DNA"/>
</dbReference>
<dbReference type="AlphaFoldDB" id="A0A7G1ILW8"/>
<evidence type="ECO:0000256" key="1">
    <source>
        <dbReference type="SAM" id="MobiDB-lite"/>
    </source>
</evidence>
<feature type="region of interest" description="Disordered" evidence="1">
    <location>
        <begin position="1"/>
        <end position="32"/>
    </location>
</feature>
<evidence type="ECO:0000313" key="3">
    <source>
        <dbReference type="Proteomes" id="UP000516380"/>
    </source>
</evidence>
<proteinExistence type="predicted"/>